<proteinExistence type="predicted"/>
<comment type="caution">
    <text evidence="2">The sequence shown here is derived from an EMBL/GenBank/DDBJ whole genome shotgun (WGS) entry which is preliminary data.</text>
</comment>
<sequence length="105" mass="11596">MKTYHLTQAWAGPHGWRTRRTAPNRKGAEQNAADLCDRDEYGANAYRPEDVRIVEVEAETVAEAIELGNRGYSTELTPEGQQFVIPGCEHRPAPGSTAPAQLSLF</sequence>
<protein>
    <submittedName>
        <fullName evidence="2">Uncharacterized protein</fullName>
    </submittedName>
</protein>
<evidence type="ECO:0000313" key="2">
    <source>
        <dbReference type="EMBL" id="ETW10895.1"/>
    </source>
</evidence>
<reference evidence="2 3" key="1">
    <citation type="journal article" date="2014" name="Antonie Van Leeuwenhoek">
        <title>Roseivivax atlanticus sp. nov., isolated from surface seawater of the Atlantic Ocean.</title>
        <authorList>
            <person name="Li G."/>
            <person name="Lai Q."/>
            <person name="Liu X."/>
            <person name="Sun F."/>
            <person name="Shao Z."/>
        </authorList>
    </citation>
    <scope>NUCLEOTIDE SEQUENCE [LARGE SCALE GENOMIC DNA]</scope>
    <source>
        <strain evidence="2 3">22II-s10s</strain>
    </source>
</reference>
<dbReference type="Proteomes" id="UP000019063">
    <property type="component" value="Unassembled WGS sequence"/>
</dbReference>
<evidence type="ECO:0000313" key="3">
    <source>
        <dbReference type="Proteomes" id="UP000019063"/>
    </source>
</evidence>
<accession>W4HG03</accession>
<dbReference type="AlphaFoldDB" id="W4HG03"/>
<name>W4HG03_9RHOB</name>
<dbReference type="EMBL" id="AQQW01000021">
    <property type="protein sequence ID" value="ETW10895.1"/>
    <property type="molecule type" value="Genomic_DNA"/>
</dbReference>
<organism evidence="2 3">
    <name type="scientific">Roseivivax marinus</name>
    <dbReference type="NCBI Taxonomy" id="1379903"/>
    <lineage>
        <taxon>Bacteria</taxon>
        <taxon>Pseudomonadati</taxon>
        <taxon>Pseudomonadota</taxon>
        <taxon>Alphaproteobacteria</taxon>
        <taxon>Rhodobacterales</taxon>
        <taxon>Roseobacteraceae</taxon>
        <taxon>Roseivivax</taxon>
    </lineage>
</organism>
<dbReference type="RefSeq" id="WP_043847158.1">
    <property type="nucleotide sequence ID" value="NZ_AQQW01000021.1"/>
</dbReference>
<gene>
    <name evidence="2" type="ORF">ATO8_19899</name>
</gene>
<dbReference type="STRING" id="1379903.ATO8_19899"/>
<evidence type="ECO:0000256" key="1">
    <source>
        <dbReference type="SAM" id="MobiDB-lite"/>
    </source>
</evidence>
<feature type="region of interest" description="Disordered" evidence="1">
    <location>
        <begin position="13"/>
        <end position="34"/>
    </location>
</feature>
<keyword evidence="3" id="KW-1185">Reference proteome</keyword>